<dbReference type="InterPro" id="IPR008585">
    <property type="entry name" value="Gamma_PGA_hydro"/>
</dbReference>
<dbReference type="Gene3D" id="3.40.630.100">
    <property type="entry name" value="Poly-gamma-glutamate hydrolase, zinc-binding motif"/>
    <property type="match status" value="1"/>
</dbReference>
<dbReference type="RefSeq" id="WP_107526713.1">
    <property type="nucleotide sequence ID" value="NZ_JAIBNU010000001.1"/>
</dbReference>
<sequence length="209" mass="23763">MVDKYRTMGELLTKTKQGDDWDIVTREATKPVIITAVHGGAIERGTSELADCLSDLGDYKYYTFKGVRKNKNHELHVTSRHFDEPKLHRMIEDSQFAVSIHGCMGNKSEVYIGGRDLELIAAIKSELADINIIVKDAPSHISGFHRDNFVNCCKREAGVQLELTVALRKSLFKNRKFTLSAREDKNNWDDLMYQFSEAIHNALTRCKVS</sequence>
<evidence type="ECO:0000313" key="2">
    <source>
        <dbReference type="Proteomes" id="UP000283576"/>
    </source>
</evidence>
<dbReference type="Proteomes" id="UP000283576">
    <property type="component" value="Unassembled WGS sequence"/>
</dbReference>
<name>A0A2T4SZ42_STAGA</name>
<evidence type="ECO:0008006" key="3">
    <source>
        <dbReference type="Google" id="ProtNLM"/>
    </source>
</evidence>
<reference evidence="1 2" key="1">
    <citation type="journal article" date="2016" name="Front. Microbiol.">
        <title>Comprehensive Phylogenetic Analysis of Bovine Non-aureus Staphylococci Species Based on Whole-Genome Sequencing.</title>
        <authorList>
            <person name="Naushad S."/>
            <person name="Barkema H.W."/>
            <person name="Luby C."/>
            <person name="Condas L.A."/>
            <person name="Nobrega D.B."/>
            <person name="Carson D.A."/>
            <person name="De Buck J."/>
        </authorList>
    </citation>
    <scope>NUCLEOTIDE SEQUENCE [LARGE SCALE GENOMIC DNA]</scope>
    <source>
        <strain evidence="1 2">SNUC 1388</strain>
    </source>
</reference>
<gene>
    <name evidence="1" type="ORF">BUZ01_01275</name>
</gene>
<protein>
    <recommendedName>
        <fullName evidence="3">Phage-related replication protein</fullName>
    </recommendedName>
</protein>
<dbReference type="InterPro" id="IPR038128">
    <property type="entry name" value="Gamma_PGA_hydro_sf"/>
</dbReference>
<dbReference type="Pfam" id="PF05908">
    <property type="entry name" value="Gamma_PGA_hydro"/>
    <property type="match status" value="1"/>
</dbReference>
<dbReference type="AlphaFoldDB" id="A0A2T4SZ42"/>
<accession>A0A2T4SZ42</accession>
<evidence type="ECO:0000313" key="1">
    <source>
        <dbReference type="EMBL" id="RIL44635.1"/>
    </source>
</evidence>
<dbReference type="EMBL" id="QXRZ01000001">
    <property type="protein sequence ID" value="RIL44635.1"/>
    <property type="molecule type" value="Genomic_DNA"/>
</dbReference>
<proteinExistence type="predicted"/>
<comment type="caution">
    <text evidence="1">The sequence shown here is derived from an EMBL/GenBank/DDBJ whole genome shotgun (WGS) entry which is preliminary data.</text>
</comment>
<organism evidence="1 2">
    <name type="scientific">Staphylococcus gallinarum</name>
    <dbReference type="NCBI Taxonomy" id="1293"/>
    <lineage>
        <taxon>Bacteria</taxon>
        <taxon>Bacillati</taxon>
        <taxon>Bacillota</taxon>
        <taxon>Bacilli</taxon>
        <taxon>Bacillales</taxon>
        <taxon>Staphylococcaceae</taxon>
        <taxon>Staphylococcus</taxon>
    </lineage>
</organism>